<dbReference type="GO" id="GO:0005634">
    <property type="term" value="C:nucleus"/>
    <property type="evidence" value="ECO:0007669"/>
    <property type="project" value="UniProtKB-SubCell"/>
</dbReference>
<dbReference type="PANTHER" id="PTHR24376">
    <property type="entry name" value="ZINC FINGER PROTEIN"/>
    <property type="match status" value="1"/>
</dbReference>
<feature type="compositionally biased region" description="Acidic residues" evidence="8">
    <location>
        <begin position="18"/>
        <end position="34"/>
    </location>
</feature>
<dbReference type="PROSITE" id="PS00028">
    <property type="entry name" value="ZINC_FINGER_C2H2_1"/>
    <property type="match status" value="4"/>
</dbReference>
<keyword evidence="3" id="KW-0677">Repeat</keyword>
<feature type="region of interest" description="Disordered" evidence="8">
    <location>
        <begin position="1"/>
        <end position="42"/>
    </location>
</feature>
<name>A0A1D2MD79_ORCCI</name>
<keyword evidence="4 7" id="KW-0863">Zinc-finger</keyword>
<keyword evidence="11" id="KW-1185">Reference proteome</keyword>
<feature type="domain" description="C2H2-type" evidence="9">
    <location>
        <begin position="704"/>
        <end position="732"/>
    </location>
</feature>
<evidence type="ECO:0000256" key="5">
    <source>
        <dbReference type="ARBA" id="ARBA00022833"/>
    </source>
</evidence>
<feature type="domain" description="C2H2-type" evidence="9">
    <location>
        <begin position="800"/>
        <end position="827"/>
    </location>
</feature>
<proteinExistence type="predicted"/>
<dbReference type="GO" id="GO:0008270">
    <property type="term" value="F:zinc ion binding"/>
    <property type="evidence" value="ECO:0007669"/>
    <property type="project" value="UniProtKB-KW"/>
</dbReference>
<feature type="domain" description="C2H2-type" evidence="9">
    <location>
        <begin position="830"/>
        <end position="858"/>
    </location>
</feature>
<dbReference type="OrthoDB" id="6359816at2759"/>
<feature type="domain" description="C2H2-type" evidence="9">
    <location>
        <begin position="564"/>
        <end position="587"/>
    </location>
</feature>
<comment type="caution">
    <text evidence="10">The sequence shown here is derived from an EMBL/GenBank/DDBJ whole genome shotgun (WGS) entry which is preliminary data.</text>
</comment>
<dbReference type="InterPro" id="IPR036236">
    <property type="entry name" value="Znf_C2H2_sf"/>
</dbReference>
<evidence type="ECO:0000256" key="3">
    <source>
        <dbReference type="ARBA" id="ARBA00022737"/>
    </source>
</evidence>
<dbReference type="PROSITE" id="PS50157">
    <property type="entry name" value="ZINC_FINGER_C2H2_2"/>
    <property type="match status" value="4"/>
</dbReference>
<evidence type="ECO:0000313" key="10">
    <source>
        <dbReference type="EMBL" id="ODM90967.1"/>
    </source>
</evidence>
<evidence type="ECO:0000256" key="7">
    <source>
        <dbReference type="PROSITE-ProRule" id="PRU00042"/>
    </source>
</evidence>
<dbReference type="SUPFAM" id="SSF57667">
    <property type="entry name" value="beta-beta-alpha zinc fingers"/>
    <property type="match status" value="2"/>
</dbReference>
<accession>A0A1D2MD79</accession>
<dbReference type="STRING" id="48709.A0A1D2MD79"/>
<dbReference type="FunFam" id="3.30.160.60:FF:000110">
    <property type="entry name" value="Zinc finger protein-like"/>
    <property type="match status" value="1"/>
</dbReference>
<feature type="compositionally biased region" description="Basic residues" evidence="8">
    <location>
        <begin position="861"/>
        <end position="871"/>
    </location>
</feature>
<keyword evidence="5" id="KW-0862">Zinc</keyword>
<organism evidence="10 11">
    <name type="scientific">Orchesella cincta</name>
    <name type="common">Springtail</name>
    <name type="synonym">Podura cincta</name>
    <dbReference type="NCBI Taxonomy" id="48709"/>
    <lineage>
        <taxon>Eukaryota</taxon>
        <taxon>Metazoa</taxon>
        <taxon>Ecdysozoa</taxon>
        <taxon>Arthropoda</taxon>
        <taxon>Hexapoda</taxon>
        <taxon>Collembola</taxon>
        <taxon>Entomobryomorpha</taxon>
        <taxon>Entomobryoidea</taxon>
        <taxon>Orchesellidae</taxon>
        <taxon>Orchesellinae</taxon>
        <taxon>Orchesella</taxon>
    </lineage>
</organism>
<dbReference type="FunFam" id="3.30.160.60:FF:000671">
    <property type="entry name" value="Zinc finger protein 26"/>
    <property type="match status" value="1"/>
</dbReference>
<dbReference type="Gene3D" id="3.30.160.60">
    <property type="entry name" value="Classic Zinc Finger"/>
    <property type="match status" value="3"/>
</dbReference>
<evidence type="ECO:0000256" key="6">
    <source>
        <dbReference type="ARBA" id="ARBA00023242"/>
    </source>
</evidence>
<dbReference type="GO" id="GO:0000978">
    <property type="term" value="F:RNA polymerase II cis-regulatory region sequence-specific DNA binding"/>
    <property type="evidence" value="ECO:0007669"/>
    <property type="project" value="TreeGrafter"/>
</dbReference>
<keyword evidence="6" id="KW-0539">Nucleus</keyword>
<evidence type="ECO:0000256" key="1">
    <source>
        <dbReference type="ARBA" id="ARBA00004123"/>
    </source>
</evidence>
<evidence type="ECO:0000256" key="8">
    <source>
        <dbReference type="SAM" id="MobiDB-lite"/>
    </source>
</evidence>
<dbReference type="InterPro" id="IPR013087">
    <property type="entry name" value="Znf_C2H2_type"/>
</dbReference>
<reference evidence="10 11" key="1">
    <citation type="journal article" date="2016" name="Genome Biol. Evol.">
        <title>Gene Family Evolution Reflects Adaptation to Soil Environmental Stressors in the Genome of the Collembolan Orchesella cincta.</title>
        <authorList>
            <person name="Faddeeva-Vakhrusheva A."/>
            <person name="Derks M.F."/>
            <person name="Anvar S.Y."/>
            <person name="Agamennone V."/>
            <person name="Suring W."/>
            <person name="Smit S."/>
            <person name="van Straalen N.M."/>
            <person name="Roelofs D."/>
        </authorList>
    </citation>
    <scope>NUCLEOTIDE SEQUENCE [LARGE SCALE GENOMIC DNA]</scope>
    <source>
        <tissue evidence="10">Mixed pool</tissue>
    </source>
</reference>
<dbReference type="GO" id="GO:0001228">
    <property type="term" value="F:DNA-binding transcription activator activity, RNA polymerase II-specific"/>
    <property type="evidence" value="ECO:0007669"/>
    <property type="project" value="TreeGrafter"/>
</dbReference>
<feature type="region of interest" description="Disordered" evidence="8">
    <location>
        <begin position="858"/>
        <end position="882"/>
    </location>
</feature>
<comment type="subcellular location">
    <subcellularLocation>
        <location evidence="1">Nucleus</location>
    </subcellularLocation>
</comment>
<dbReference type="SMART" id="SM00355">
    <property type="entry name" value="ZnF_C2H2"/>
    <property type="match status" value="10"/>
</dbReference>
<evidence type="ECO:0000256" key="2">
    <source>
        <dbReference type="ARBA" id="ARBA00022723"/>
    </source>
</evidence>
<dbReference type="AlphaFoldDB" id="A0A1D2MD79"/>
<gene>
    <name evidence="10" type="ORF">Ocin01_15713</name>
</gene>
<keyword evidence="2" id="KW-0479">Metal-binding</keyword>
<feature type="compositionally biased region" description="Basic and acidic residues" evidence="8">
    <location>
        <begin position="1"/>
        <end position="17"/>
    </location>
</feature>
<dbReference type="EMBL" id="LJIJ01001717">
    <property type="protein sequence ID" value="ODM90967.1"/>
    <property type="molecule type" value="Genomic_DNA"/>
</dbReference>
<evidence type="ECO:0000313" key="11">
    <source>
        <dbReference type="Proteomes" id="UP000094527"/>
    </source>
</evidence>
<dbReference type="PANTHER" id="PTHR24376:SF235">
    <property type="entry name" value="C2H2-TYPE DOMAIN-CONTAINING PROTEIN"/>
    <property type="match status" value="1"/>
</dbReference>
<protein>
    <submittedName>
        <fullName evidence="10">Putative zinc finger protein</fullName>
    </submittedName>
</protein>
<evidence type="ECO:0000256" key="4">
    <source>
        <dbReference type="ARBA" id="ARBA00022771"/>
    </source>
</evidence>
<evidence type="ECO:0000259" key="9">
    <source>
        <dbReference type="PROSITE" id="PS50157"/>
    </source>
</evidence>
<dbReference type="Proteomes" id="UP000094527">
    <property type="component" value="Unassembled WGS sequence"/>
</dbReference>
<sequence>MEVDEGEVKVEVVKFEDNDSDSDEFEGEDDDDDNSGGGGMVRPVFDIRLCSASRWREEEPIDEEVEVPMVLAKKKKPKIKKTQQAVIVQKDMVVPKDIVKKKNPKLKKTQKVVIVPKQDRFGTPICKTLPPKKRKSRAKPYGRSWKIQMAERGRKCALFRKRKRLVVAGEDPPPIEEMWQNYDKFMKTKVKLSYETRVNMNQLHCLMCYKLVEGQGEVQSTEKLQENLNTIFILRKVLEVPNEQLQTYMKHCNGPSNWIGFCEACQPLIKDALEVNDKIVGLMKQLEKCKELVVDKIRENVRRKEEESSSSENCLTCGETGCKQEHKSYLTYKIRKHVTKNTYVPAATILEGGDTEAKTKLEANVQAKQARKCQHVLLVRPPPPPREERCLTPPREERCLTPTSPEHSPAQEFDISEVLYPSTSGSCNFDFRKISKEIPVQTSTYAQSSTPLTMLVPIKQGTTSTASTKVKQVHLVKQLKPQKKNVGVPNRYLCPTCPQLPSMSLSAFLHHIAFHQQRPNKCAECLAYLPSDSVAINTHWNELHKDSSTFPRTIPVPLDVGHIWECQTCEQFFSSEEELDDHEVEVHDTFPNKTLGCSNCPKHFCSILDWQFHRVMTHPKVAEFSCFYCDVTFSVMTKEGIEILDKLERIKHLKAQHSDLPSMPHYNVCRFCGQCFLSRSPGGTSTHISTHLQDVHRVEEKDLFPCSICHAAFKNQTYMQGHVKKLHLTDPVQICDVCGWNSKRSRSVLHQHRFKEHGITPPDEFPLLKCDFEGCSFRTVLREQLKSHKRRHLPVAERPYKCEQCSKRFCDSNQLSEHLSIHKNALTKPFQCELCGSSFAVKNYLYIHMRLTHEGRYFPSTHKKKPSRRAAKPSTVPSSNDMAKVELNTLHNQFEENDTERGKEVALLNNSASESVIG</sequence>